<keyword evidence="1" id="KW-0472">Membrane</keyword>
<feature type="transmembrane region" description="Helical" evidence="1">
    <location>
        <begin position="188"/>
        <end position="207"/>
    </location>
</feature>
<dbReference type="EMBL" id="JBBPBN010000034">
    <property type="protein sequence ID" value="KAK9002764.1"/>
    <property type="molecule type" value="Genomic_DNA"/>
</dbReference>
<evidence type="ECO:0000256" key="1">
    <source>
        <dbReference type="SAM" id="Phobius"/>
    </source>
</evidence>
<gene>
    <name evidence="2" type="ORF">V6N11_060345</name>
</gene>
<feature type="transmembrane region" description="Helical" evidence="1">
    <location>
        <begin position="156"/>
        <end position="176"/>
    </location>
</feature>
<reference evidence="2 3" key="1">
    <citation type="journal article" date="2024" name="G3 (Bethesda)">
        <title>Genome assembly of Hibiscus sabdariffa L. provides insights into metabolisms of medicinal natural products.</title>
        <authorList>
            <person name="Kim T."/>
        </authorList>
    </citation>
    <scope>NUCLEOTIDE SEQUENCE [LARGE SCALE GENOMIC DNA]</scope>
    <source>
        <strain evidence="2">TK-2024</strain>
        <tissue evidence="2">Old leaves</tissue>
    </source>
</reference>
<accession>A0ABR2QQ63</accession>
<feature type="transmembrane region" description="Helical" evidence="1">
    <location>
        <begin position="330"/>
        <end position="353"/>
    </location>
</feature>
<feature type="transmembrane region" description="Helical" evidence="1">
    <location>
        <begin position="219"/>
        <end position="237"/>
    </location>
</feature>
<keyword evidence="3" id="KW-1185">Reference proteome</keyword>
<keyword evidence="1" id="KW-0812">Transmembrane</keyword>
<comment type="caution">
    <text evidence="2">The sequence shown here is derived from an EMBL/GenBank/DDBJ whole genome shotgun (WGS) entry which is preliminary data.</text>
</comment>
<keyword evidence="1" id="KW-1133">Transmembrane helix</keyword>
<organism evidence="2 3">
    <name type="scientific">Hibiscus sabdariffa</name>
    <name type="common">roselle</name>
    <dbReference type="NCBI Taxonomy" id="183260"/>
    <lineage>
        <taxon>Eukaryota</taxon>
        <taxon>Viridiplantae</taxon>
        <taxon>Streptophyta</taxon>
        <taxon>Embryophyta</taxon>
        <taxon>Tracheophyta</taxon>
        <taxon>Spermatophyta</taxon>
        <taxon>Magnoliopsida</taxon>
        <taxon>eudicotyledons</taxon>
        <taxon>Gunneridae</taxon>
        <taxon>Pentapetalae</taxon>
        <taxon>rosids</taxon>
        <taxon>malvids</taxon>
        <taxon>Malvales</taxon>
        <taxon>Malvaceae</taxon>
        <taxon>Malvoideae</taxon>
        <taxon>Hibiscus</taxon>
    </lineage>
</organism>
<sequence>MKLLVHSGYNVNFGVSFYWFPGDFSRWLQLNHERFPASSSNFTFEVHQNQFLTPKVSTRKLSLVRGDVRFIATVTISVGLTISEGQTIFMLGSSMRVIFWFLCSKNGGKVSFMVCFSASFHLLVTAEVYQKFDTGIWVLCFNRGDTHGYCYGLVHYWFFVLVPEGGSIVSHILNNVPSIVYLGFWNPYAFYCRVGYVFMMLFFGFVSPDTFEPPSGRRGLALCAIVKSSLMALSCLLRSGFTAISSLLSLSRENIQMLVSGRQDDEVLFESKGGGKRANVEVRAVTAASTKCTVALVNTEGRIHAIYVSGEGYKTRVFLSLLTGHGKTRLLLYTNVFGIFFLIPKLTSFALGYENPNLAMDFCLFLLSPNCSGLWPAVPTIMHSLAWIACHAKPCRKAHVSRYEWSHENSLKLHHVELSINFCKLLSTVFKGPGRIDAIPIPTLTVFEDEQHVPDTFQDTPAVTQIILEHDTTMNADDLDKDHPPVT</sequence>
<evidence type="ECO:0000313" key="3">
    <source>
        <dbReference type="Proteomes" id="UP001396334"/>
    </source>
</evidence>
<feature type="transmembrane region" description="Helical" evidence="1">
    <location>
        <begin position="110"/>
        <end position="129"/>
    </location>
</feature>
<name>A0ABR2QQ63_9ROSI</name>
<protein>
    <submittedName>
        <fullName evidence="2">Uncharacterized protein</fullName>
    </submittedName>
</protein>
<dbReference type="Proteomes" id="UP001396334">
    <property type="component" value="Unassembled WGS sequence"/>
</dbReference>
<evidence type="ECO:0000313" key="2">
    <source>
        <dbReference type="EMBL" id="KAK9002764.1"/>
    </source>
</evidence>
<feature type="transmembrane region" description="Helical" evidence="1">
    <location>
        <begin position="70"/>
        <end position="89"/>
    </location>
</feature>
<proteinExistence type="predicted"/>